<proteinExistence type="predicted"/>
<feature type="compositionally biased region" description="Basic residues" evidence="1">
    <location>
        <begin position="8"/>
        <end position="19"/>
    </location>
</feature>
<dbReference type="EMBL" id="QPFP01000044">
    <property type="protein sequence ID" value="TEB26970.1"/>
    <property type="molecule type" value="Genomic_DNA"/>
</dbReference>
<evidence type="ECO:0000313" key="3">
    <source>
        <dbReference type="Proteomes" id="UP000298030"/>
    </source>
</evidence>
<gene>
    <name evidence="2" type="ORF">FA13DRAFT_1736983</name>
</gene>
<organism evidence="2 3">
    <name type="scientific">Coprinellus micaceus</name>
    <name type="common">Glistening ink-cap mushroom</name>
    <name type="synonym">Coprinus micaceus</name>
    <dbReference type="NCBI Taxonomy" id="71717"/>
    <lineage>
        <taxon>Eukaryota</taxon>
        <taxon>Fungi</taxon>
        <taxon>Dikarya</taxon>
        <taxon>Basidiomycota</taxon>
        <taxon>Agaricomycotina</taxon>
        <taxon>Agaricomycetes</taxon>
        <taxon>Agaricomycetidae</taxon>
        <taxon>Agaricales</taxon>
        <taxon>Agaricineae</taxon>
        <taxon>Psathyrellaceae</taxon>
        <taxon>Coprinellus</taxon>
    </lineage>
</organism>
<evidence type="ECO:0000313" key="2">
    <source>
        <dbReference type="EMBL" id="TEB26970.1"/>
    </source>
</evidence>
<sequence length="597" mass="65832">MPSSTSPRKSKSRRSKRMRKETNSTVIASPMPPRLSSAQRALDVVEVASIICGHLRGLVASDEIPQNILPLPESTARVLARHLAPVARVNKAFYSASTPHVWETIDTLTPLLEDILGGEKVDYGQGRKQSLIFPNGISAEQWSRFESYASKVKTLVLKPSAAGMDPFWVSFLGSKMPPQMRWFPEVRRLVLTCESPLASFVSTSIIRQVEFLHIQITPSTHADVALLNSSLPAPYGVEPVTMTGLRVQHVASPQTLLSISKLNSLRHLFIRISPTATSEDLIHCIGSLRELRRLTIKQDRCDVASDTPLSTAQGYSVALSRPSPLEHLVALSVDAESMMQCMVAARISPRSLTFLKLLAYSHRDAALLPLAVAAHMRRNPDLKSVDVKMRADINPEGVDPLLANPNLNTQDFFTAISTPKGLESLSIDGVPFFSADIVDRMLSTIGSLDQLNSLKFLPAPATLLPRDTLKLGSLQSLQKLAESNPALRSIETLVEVEDVPTLPTQYLSKHRMEKLSVRSNGKSPRSTQRRLDVAAFLVRVFPSLTEISGTPKHEEDARSWNRVEKIYFSHKQVGAQALATEEVVKKTKKKSRSGAHH</sequence>
<dbReference type="SUPFAM" id="SSF52047">
    <property type="entry name" value="RNI-like"/>
    <property type="match status" value="1"/>
</dbReference>
<dbReference type="AlphaFoldDB" id="A0A4Y7SYP4"/>
<name>A0A4Y7SYP4_COPMI</name>
<accession>A0A4Y7SYP4</accession>
<keyword evidence="3" id="KW-1185">Reference proteome</keyword>
<dbReference type="Gene3D" id="3.80.10.10">
    <property type="entry name" value="Ribonuclease Inhibitor"/>
    <property type="match status" value="1"/>
</dbReference>
<evidence type="ECO:0000256" key="1">
    <source>
        <dbReference type="SAM" id="MobiDB-lite"/>
    </source>
</evidence>
<evidence type="ECO:0008006" key="4">
    <source>
        <dbReference type="Google" id="ProtNLM"/>
    </source>
</evidence>
<reference evidence="2 3" key="1">
    <citation type="journal article" date="2019" name="Nat. Ecol. Evol.">
        <title>Megaphylogeny resolves global patterns of mushroom evolution.</title>
        <authorList>
            <person name="Varga T."/>
            <person name="Krizsan K."/>
            <person name="Foldi C."/>
            <person name="Dima B."/>
            <person name="Sanchez-Garcia M."/>
            <person name="Sanchez-Ramirez S."/>
            <person name="Szollosi G.J."/>
            <person name="Szarkandi J.G."/>
            <person name="Papp V."/>
            <person name="Albert L."/>
            <person name="Andreopoulos W."/>
            <person name="Angelini C."/>
            <person name="Antonin V."/>
            <person name="Barry K.W."/>
            <person name="Bougher N.L."/>
            <person name="Buchanan P."/>
            <person name="Buyck B."/>
            <person name="Bense V."/>
            <person name="Catcheside P."/>
            <person name="Chovatia M."/>
            <person name="Cooper J."/>
            <person name="Damon W."/>
            <person name="Desjardin D."/>
            <person name="Finy P."/>
            <person name="Geml J."/>
            <person name="Haridas S."/>
            <person name="Hughes K."/>
            <person name="Justo A."/>
            <person name="Karasinski D."/>
            <person name="Kautmanova I."/>
            <person name="Kiss B."/>
            <person name="Kocsube S."/>
            <person name="Kotiranta H."/>
            <person name="LaButti K.M."/>
            <person name="Lechner B.E."/>
            <person name="Liimatainen K."/>
            <person name="Lipzen A."/>
            <person name="Lukacs Z."/>
            <person name="Mihaltcheva S."/>
            <person name="Morgado L.N."/>
            <person name="Niskanen T."/>
            <person name="Noordeloos M.E."/>
            <person name="Ohm R.A."/>
            <person name="Ortiz-Santana B."/>
            <person name="Ovrebo C."/>
            <person name="Racz N."/>
            <person name="Riley R."/>
            <person name="Savchenko A."/>
            <person name="Shiryaev A."/>
            <person name="Soop K."/>
            <person name="Spirin V."/>
            <person name="Szebenyi C."/>
            <person name="Tomsovsky M."/>
            <person name="Tulloss R.E."/>
            <person name="Uehling J."/>
            <person name="Grigoriev I.V."/>
            <person name="Vagvolgyi C."/>
            <person name="Papp T."/>
            <person name="Martin F.M."/>
            <person name="Miettinen O."/>
            <person name="Hibbett D.S."/>
            <person name="Nagy L.G."/>
        </authorList>
    </citation>
    <scope>NUCLEOTIDE SEQUENCE [LARGE SCALE GENOMIC DNA]</scope>
    <source>
        <strain evidence="2 3">FP101781</strain>
    </source>
</reference>
<feature type="region of interest" description="Disordered" evidence="1">
    <location>
        <begin position="1"/>
        <end position="31"/>
    </location>
</feature>
<dbReference type="InterPro" id="IPR032675">
    <property type="entry name" value="LRR_dom_sf"/>
</dbReference>
<comment type="caution">
    <text evidence="2">The sequence shown here is derived from an EMBL/GenBank/DDBJ whole genome shotgun (WGS) entry which is preliminary data.</text>
</comment>
<dbReference type="Proteomes" id="UP000298030">
    <property type="component" value="Unassembled WGS sequence"/>
</dbReference>
<dbReference type="STRING" id="71717.A0A4Y7SYP4"/>
<protein>
    <recommendedName>
        <fullName evidence="4">F-box domain-containing protein</fullName>
    </recommendedName>
</protein>
<dbReference type="OrthoDB" id="3087430at2759"/>